<dbReference type="InterPro" id="IPR036388">
    <property type="entry name" value="WH-like_DNA-bd_sf"/>
</dbReference>
<keyword evidence="7" id="KW-1185">Reference proteome</keyword>
<dbReference type="PANTHER" id="PTHR30537:SF5">
    <property type="entry name" value="HTH-TYPE TRANSCRIPTIONAL ACTIVATOR TTDR-RELATED"/>
    <property type="match status" value="1"/>
</dbReference>
<accession>A0ABS9MMZ1</accession>
<dbReference type="InterPro" id="IPR000847">
    <property type="entry name" value="LysR_HTH_N"/>
</dbReference>
<dbReference type="Gene3D" id="1.10.10.10">
    <property type="entry name" value="Winged helix-like DNA-binding domain superfamily/Winged helix DNA-binding domain"/>
    <property type="match status" value="1"/>
</dbReference>
<evidence type="ECO:0000256" key="2">
    <source>
        <dbReference type="ARBA" id="ARBA00023015"/>
    </source>
</evidence>
<dbReference type="EMBL" id="JAKNCT010000001">
    <property type="protein sequence ID" value="MCG5029983.1"/>
    <property type="molecule type" value="Genomic_DNA"/>
</dbReference>
<dbReference type="InterPro" id="IPR036390">
    <property type="entry name" value="WH_DNA-bd_sf"/>
</dbReference>
<dbReference type="SUPFAM" id="SSF46785">
    <property type="entry name" value="Winged helix' DNA-binding domain"/>
    <property type="match status" value="1"/>
</dbReference>
<keyword evidence="2" id="KW-0805">Transcription regulation</keyword>
<evidence type="ECO:0000313" key="7">
    <source>
        <dbReference type="Proteomes" id="UP001297600"/>
    </source>
</evidence>
<dbReference type="SUPFAM" id="SSF53850">
    <property type="entry name" value="Periplasmic binding protein-like II"/>
    <property type="match status" value="1"/>
</dbReference>
<sequence>MKKYENIENLKIFCETVNFMSVKRASFELGVEPSNAFRTIRQLEHDVGVPLFNRQTRPMRLTKEGEIFYRYASGITKLNQDMLAELEDDVDKLAGRIRVSSTAGFRQVFLTPALVEFQMSNPDIVLELHEMTTGVMDVLSAASGNDVVMTYMPTEELPPGMVVRECGEMPFIACASPLYLQRFGEPESPSACAQHLGVLLNMPNRRSVTYLTHGSVAEKLEWKRSMTFNSQINARDAMVLGGGIIPDLAFYFAIEGLHDGQIRPVMRGWSRPPRMLCLFAPGNAYRKRRVRYFLDWLEARVNRMMEHTAKEYRWVA</sequence>
<proteinExistence type="inferred from homology"/>
<comment type="similarity">
    <text evidence="1">Belongs to the LysR transcriptional regulatory family.</text>
</comment>
<gene>
    <name evidence="6" type="ORF">MAF45_00740</name>
</gene>
<reference evidence="6 7" key="1">
    <citation type="submission" date="2022-02" db="EMBL/GenBank/DDBJ databases">
        <title>Mesosutterella porci, a novel member of the family Sutterellaceae from pig feces.</title>
        <authorList>
            <person name="Wylensek D."/>
            <person name="Clavel T."/>
        </authorList>
    </citation>
    <scope>NUCLEOTIDE SEQUENCE [LARGE SCALE GENOMIC DNA]</scope>
    <source>
        <strain evidence="7">oilRF-744-wt-GAM-9</strain>
    </source>
</reference>
<dbReference type="PANTHER" id="PTHR30537">
    <property type="entry name" value="HTH-TYPE TRANSCRIPTIONAL REGULATOR"/>
    <property type="match status" value="1"/>
</dbReference>
<comment type="caution">
    <text evidence="6">The sequence shown here is derived from an EMBL/GenBank/DDBJ whole genome shotgun (WGS) entry which is preliminary data.</text>
</comment>
<dbReference type="InterPro" id="IPR058163">
    <property type="entry name" value="LysR-type_TF_proteobact-type"/>
</dbReference>
<organism evidence="6 7">
    <name type="scientific">Mesosutterella porci</name>
    <dbReference type="NCBI Taxonomy" id="2915351"/>
    <lineage>
        <taxon>Bacteria</taxon>
        <taxon>Pseudomonadati</taxon>
        <taxon>Pseudomonadota</taxon>
        <taxon>Betaproteobacteria</taxon>
        <taxon>Burkholderiales</taxon>
        <taxon>Sutterellaceae</taxon>
        <taxon>Mesosutterella</taxon>
    </lineage>
</organism>
<dbReference type="Pfam" id="PF00126">
    <property type="entry name" value="HTH_1"/>
    <property type="match status" value="1"/>
</dbReference>
<keyword evidence="4" id="KW-0804">Transcription</keyword>
<keyword evidence="3" id="KW-0238">DNA-binding</keyword>
<evidence type="ECO:0000313" key="6">
    <source>
        <dbReference type="EMBL" id="MCG5029983.1"/>
    </source>
</evidence>
<evidence type="ECO:0000256" key="4">
    <source>
        <dbReference type="ARBA" id="ARBA00023163"/>
    </source>
</evidence>
<dbReference type="Gene3D" id="3.40.190.290">
    <property type="match status" value="1"/>
</dbReference>
<protein>
    <submittedName>
        <fullName evidence="6">LysR family transcriptional regulator</fullName>
    </submittedName>
</protein>
<evidence type="ECO:0000256" key="1">
    <source>
        <dbReference type="ARBA" id="ARBA00009437"/>
    </source>
</evidence>
<dbReference type="Pfam" id="PF03466">
    <property type="entry name" value="LysR_substrate"/>
    <property type="match status" value="1"/>
</dbReference>
<feature type="domain" description="HTH lysR-type" evidence="5">
    <location>
        <begin position="5"/>
        <end position="62"/>
    </location>
</feature>
<evidence type="ECO:0000256" key="3">
    <source>
        <dbReference type="ARBA" id="ARBA00023125"/>
    </source>
</evidence>
<dbReference type="RefSeq" id="WP_237977639.1">
    <property type="nucleotide sequence ID" value="NZ_JAKNCT010000001.1"/>
</dbReference>
<dbReference type="Proteomes" id="UP001297600">
    <property type="component" value="Unassembled WGS sequence"/>
</dbReference>
<dbReference type="InterPro" id="IPR005119">
    <property type="entry name" value="LysR_subst-bd"/>
</dbReference>
<evidence type="ECO:0000259" key="5">
    <source>
        <dbReference type="PROSITE" id="PS50931"/>
    </source>
</evidence>
<name>A0ABS9MMZ1_9BURK</name>
<dbReference type="PROSITE" id="PS50931">
    <property type="entry name" value="HTH_LYSR"/>
    <property type="match status" value="1"/>
</dbReference>